<dbReference type="Pfam" id="PF07690">
    <property type="entry name" value="MFS_1"/>
    <property type="match status" value="2"/>
</dbReference>
<dbReference type="Proteomes" id="UP000037175">
    <property type="component" value="Unassembled WGS sequence"/>
</dbReference>
<dbReference type="InterPro" id="IPR011701">
    <property type="entry name" value="MFS"/>
</dbReference>
<dbReference type="InterPro" id="IPR020846">
    <property type="entry name" value="MFS_dom"/>
</dbReference>
<dbReference type="PANTHER" id="PTHR11360">
    <property type="entry name" value="MONOCARBOXYLATE TRANSPORTER"/>
    <property type="match status" value="1"/>
</dbReference>
<dbReference type="InterPro" id="IPR036259">
    <property type="entry name" value="MFS_trans_sf"/>
</dbReference>
<keyword evidence="4 6" id="KW-1133">Transmembrane helix</keyword>
<evidence type="ECO:0000313" key="9">
    <source>
        <dbReference type="Proteomes" id="UP000037175"/>
    </source>
</evidence>
<feature type="transmembrane region" description="Helical" evidence="6">
    <location>
        <begin position="228"/>
        <end position="249"/>
    </location>
</feature>
<evidence type="ECO:0000256" key="2">
    <source>
        <dbReference type="ARBA" id="ARBA00022448"/>
    </source>
</evidence>
<sequence length="419" mass="43596">MTANSNKGWIVTLAGTGINLALGVLYAWSVIAKQLTKSWGWSASDASLPYAVACGVFAVVMVFAGRAQDKVGPRIVAALGGALTGIGMILSSFATQNSLWLMVIGFGVLAGTGIGLGYASATPPAVKWFPPAKKGMITGIVVSGFGLASVYIAPVTNKLLATVGINKTFLTLGIAFFIVTVLLAQLLQDPPAGYVPAGMPAPSATAKTATSRKHDYDWHEMVKTPQFYLLWLMYAFASFAGLMIIGHLAKIAAARNIDVGFILVAVLAIGNASGRIIAGMVSDKLGRTRTMLLVFLSQAAVMLLFAKLNTMALLIAGAAAVGFNYGANLSLFPSTTADFFGTKNLGVNYGLVFTAWGVGGVFGSMVAGKIVDITGTYNMAFIVAAVLCVMAAILSFLTKAPAPIVVNNPNFASLQNESK</sequence>
<dbReference type="AlphaFoldDB" id="A0A0L6W662"/>
<evidence type="ECO:0000259" key="7">
    <source>
        <dbReference type="PROSITE" id="PS50850"/>
    </source>
</evidence>
<feature type="domain" description="Major facilitator superfamily (MFS) profile" evidence="7">
    <location>
        <begin position="7"/>
        <end position="403"/>
    </location>
</feature>
<feature type="transmembrane region" description="Helical" evidence="6">
    <location>
        <begin position="48"/>
        <end position="64"/>
    </location>
</feature>
<feature type="transmembrane region" description="Helical" evidence="6">
    <location>
        <begin position="293"/>
        <end position="326"/>
    </location>
</feature>
<keyword evidence="9" id="KW-1185">Reference proteome</keyword>
<feature type="transmembrane region" description="Helical" evidence="6">
    <location>
        <begin position="76"/>
        <end position="94"/>
    </location>
</feature>
<dbReference type="SUPFAM" id="SSF103473">
    <property type="entry name" value="MFS general substrate transporter"/>
    <property type="match status" value="1"/>
</dbReference>
<name>A0A0L6W662_9FIRM</name>
<dbReference type="PANTHER" id="PTHR11360:SF304">
    <property type="entry name" value="MFS DOMAIN-CONTAINING PROTEIN"/>
    <property type="match status" value="1"/>
</dbReference>
<evidence type="ECO:0000256" key="3">
    <source>
        <dbReference type="ARBA" id="ARBA00022692"/>
    </source>
</evidence>
<feature type="transmembrane region" description="Helical" evidence="6">
    <location>
        <begin position="379"/>
        <end position="397"/>
    </location>
</feature>
<feature type="transmembrane region" description="Helical" evidence="6">
    <location>
        <begin position="168"/>
        <end position="187"/>
    </location>
</feature>
<gene>
    <name evidence="8" type="ORF">Tfer_0002</name>
</gene>
<reference evidence="9" key="1">
    <citation type="submission" date="2015-07" db="EMBL/GenBank/DDBJ databases">
        <title>Complete Genome of Thermincola ferriacetica strain Z-0001T.</title>
        <authorList>
            <person name="Lusk B."/>
            <person name="Badalamenti J.P."/>
            <person name="Parameswaran P."/>
            <person name="Bond D.R."/>
            <person name="Torres C.I."/>
        </authorList>
    </citation>
    <scope>NUCLEOTIDE SEQUENCE [LARGE SCALE GENOMIC DNA]</scope>
    <source>
        <strain evidence="9">Z-0001</strain>
    </source>
</reference>
<feature type="transmembrane region" description="Helical" evidence="6">
    <location>
        <begin position="9"/>
        <end position="28"/>
    </location>
</feature>
<proteinExistence type="predicted"/>
<dbReference type="PROSITE" id="PS50850">
    <property type="entry name" value="MFS"/>
    <property type="match status" value="1"/>
</dbReference>
<evidence type="ECO:0000313" key="8">
    <source>
        <dbReference type="EMBL" id="KNZ70941.1"/>
    </source>
</evidence>
<dbReference type="RefSeq" id="WP_052216339.1">
    <property type="nucleotide sequence ID" value="NZ_LGTE01000001.1"/>
</dbReference>
<keyword evidence="3 6" id="KW-0812">Transmembrane</keyword>
<feature type="transmembrane region" description="Helical" evidence="6">
    <location>
        <begin position="346"/>
        <end position="367"/>
    </location>
</feature>
<dbReference type="EMBL" id="LGTE01000001">
    <property type="protein sequence ID" value="KNZ70941.1"/>
    <property type="molecule type" value="Genomic_DNA"/>
</dbReference>
<dbReference type="CDD" id="cd17353">
    <property type="entry name" value="MFS_OFA_like"/>
    <property type="match status" value="1"/>
</dbReference>
<dbReference type="GO" id="GO:0005886">
    <property type="term" value="C:plasma membrane"/>
    <property type="evidence" value="ECO:0007669"/>
    <property type="project" value="UniProtKB-SubCell"/>
</dbReference>
<dbReference type="PATRIC" id="fig|281456.6.peg.5"/>
<feature type="transmembrane region" description="Helical" evidence="6">
    <location>
        <begin position="135"/>
        <end position="156"/>
    </location>
</feature>
<evidence type="ECO:0000256" key="5">
    <source>
        <dbReference type="ARBA" id="ARBA00023136"/>
    </source>
</evidence>
<evidence type="ECO:0000256" key="1">
    <source>
        <dbReference type="ARBA" id="ARBA00004651"/>
    </source>
</evidence>
<feature type="transmembrane region" description="Helical" evidence="6">
    <location>
        <begin position="261"/>
        <end position="281"/>
    </location>
</feature>
<evidence type="ECO:0000256" key="6">
    <source>
        <dbReference type="SAM" id="Phobius"/>
    </source>
</evidence>
<feature type="transmembrane region" description="Helical" evidence="6">
    <location>
        <begin position="100"/>
        <end position="123"/>
    </location>
</feature>
<keyword evidence="2" id="KW-0813">Transport</keyword>
<dbReference type="Gene3D" id="1.20.1250.20">
    <property type="entry name" value="MFS general substrate transporter like domains"/>
    <property type="match status" value="2"/>
</dbReference>
<evidence type="ECO:0000256" key="4">
    <source>
        <dbReference type="ARBA" id="ARBA00022989"/>
    </source>
</evidence>
<comment type="caution">
    <text evidence="8">The sequence shown here is derived from an EMBL/GenBank/DDBJ whole genome shotgun (WGS) entry which is preliminary data.</text>
</comment>
<organism evidence="8 9">
    <name type="scientific">Thermincola ferriacetica</name>
    <dbReference type="NCBI Taxonomy" id="281456"/>
    <lineage>
        <taxon>Bacteria</taxon>
        <taxon>Bacillati</taxon>
        <taxon>Bacillota</taxon>
        <taxon>Clostridia</taxon>
        <taxon>Eubacteriales</taxon>
        <taxon>Thermincolaceae</taxon>
        <taxon>Thermincola</taxon>
    </lineage>
</organism>
<accession>A0A0L6W662</accession>
<protein>
    <submittedName>
        <fullName evidence="8">Major facilitator superfamily protein</fullName>
    </submittedName>
</protein>
<comment type="subcellular location">
    <subcellularLocation>
        <location evidence="1">Cell membrane</location>
        <topology evidence="1">Multi-pass membrane protein</topology>
    </subcellularLocation>
</comment>
<dbReference type="GO" id="GO:0022857">
    <property type="term" value="F:transmembrane transporter activity"/>
    <property type="evidence" value="ECO:0007669"/>
    <property type="project" value="InterPro"/>
</dbReference>
<dbReference type="InterPro" id="IPR050327">
    <property type="entry name" value="Proton-linked_MCT"/>
</dbReference>
<keyword evidence="5 6" id="KW-0472">Membrane</keyword>